<dbReference type="PROSITE" id="PS51194">
    <property type="entry name" value="HELICASE_CTER"/>
    <property type="match status" value="1"/>
</dbReference>
<dbReference type="InterPro" id="IPR001841">
    <property type="entry name" value="Znf_RING"/>
</dbReference>
<keyword evidence="3" id="KW-0378">Hydrolase</keyword>
<dbReference type="InterPro" id="IPR001650">
    <property type="entry name" value="Helicase_C-like"/>
</dbReference>
<feature type="coiled-coil region" evidence="7">
    <location>
        <begin position="242"/>
        <end position="269"/>
    </location>
</feature>
<keyword evidence="6" id="KW-0863">Zinc-finger</keyword>
<dbReference type="CDD" id="cd18008">
    <property type="entry name" value="DEXDc_SHPRH-like"/>
    <property type="match status" value="1"/>
</dbReference>
<dbReference type="PANTHER" id="PTHR45626:SF16">
    <property type="entry name" value="ATP-DEPENDENT HELICASE ULS1"/>
    <property type="match status" value="1"/>
</dbReference>
<dbReference type="GO" id="GO:0000724">
    <property type="term" value="P:double-strand break repair via homologous recombination"/>
    <property type="evidence" value="ECO:0007669"/>
    <property type="project" value="TreeGrafter"/>
</dbReference>
<dbReference type="Proteomes" id="UP000469558">
    <property type="component" value="Unassembled WGS sequence"/>
</dbReference>
<dbReference type="EMBL" id="QGMK01000429">
    <property type="protein sequence ID" value="TVY81741.1"/>
    <property type="molecule type" value="Genomic_DNA"/>
</dbReference>
<sequence>MAASQQDALQVQREIEELQDELGFQRVMLRSIDDSVQDRENAEREVKQEIATIEKRLKMLKRGTGTTASKSSNPPSVASSQASCSKETPSKKTPASSSAGQHVEGMDGSLNPEPWRAQGAIDSTASTPNSADSLAELLTPSKMDLPSRKRTHSTHGLTPYAYGDNKSRRTSPSPYGSGASSGYGYPMNSDGFYDLTMFVETSLFLQVLMRSLRSPSSSLSSMFCLTSKADRIYIRDDEFPPLDDFFEQQQAAEARMEQERADAEFARQLQQHSSTSGMTQLNTSGPSAFDRISGVRPQASSSSSMNPPMSSARTTQDRLNAIPSSSYLTPVGSNRTLPSGWNNRTLSQASGSRSVKSEPSMTPGFKTDPGIKPESGFGSFQTQGTFSTPSSGSLPRVKSEQKYSMPGGFRDDSSTASDSEIEIIPASAFRDNGRHPSSSGPLRAAPGASSASQTAGEAALRRIKQDAHNNSLHRAMYGKYQPPAWTNTPVETDGFLIQAPGSGMGDMGMTNSASGQYVYPSGTLSGMPAMNHASPFANGGVYTHQVGQNDLPKTEPGMGFNVNNAGPSYNDFSNFEPLQISDDSDAPSPFEFTEQMANQADYIMNDPRKNSDEIKQLLENIRPDQDLPAEDREGTPEGLKYPLHTINYEPILMRIQYEHQKLALTWLKSMEQGNNKGGILADDMGLGKTISALALILSRQSNDPLRKTTLIVGPVALLRQWEREIRQKVNRTHRLSVCIAHGQAKKLPWDDLRNYDVVLTSYGTLGAEAKRLEVYLEKERKAGNHDVDQTPMKKLFPILGPKSLFYRVILDEAQSIKNKNSRAARAACSVKSTYRLCLTGTPMMNAVQELYSLIHFLRIKPYNSWQKFSAEFGMLSKGSQRGNAANAMQKLQTVLKAILLRRTKQSKIDGNPIVNLPPKTTETSHVIFNEDELAFYKALESKTRVQFNKYMRANTIGKNYSNILVLLLRLRQACCHPHLITDFEEAPPSVADLTATGMIELAESLQPDCPICYDGVPNPSIIIPCGHTSCAECLASISDRAQQDHIARGDEGQPRARCPNCRGELLSNKVIDYQSFKKVHDPQPGDDVEAADEDPDSSDDNSTESEAESEDDADSDGDLRDFIVPDDIEDTDEEDENGIEGDNEAEAEVEPKPKPNKSKKSAKRSAKGRKKDKKGKGKEKEKKKHLSLAMLKSEGSKSAEGKRRYMKYLRKNWQPSAKIDKCVELLEQFQEEGAKTIVFSQFVSLLDLLQVPIDQKKWGMERYDGSMKGDARNDAIVRFTDNPNCKIMLISLKAGNAGLNLVAASRVIILDPFWNPFIEFQAVDRAYRIGQQNPVQVHRILIEQTVEDRIIELQERKKTFVDAALDEGANKSLGRLDYRQLAFLFGVGH</sequence>
<dbReference type="PANTHER" id="PTHR45626">
    <property type="entry name" value="TRANSCRIPTION TERMINATION FACTOR 2-RELATED"/>
    <property type="match status" value="1"/>
</dbReference>
<dbReference type="SMART" id="SM00487">
    <property type="entry name" value="DEXDc"/>
    <property type="match status" value="1"/>
</dbReference>
<dbReference type="InterPro" id="IPR049730">
    <property type="entry name" value="SNF2/RAD54-like_C"/>
</dbReference>
<dbReference type="InterPro" id="IPR000330">
    <property type="entry name" value="SNF2_N"/>
</dbReference>
<feature type="region of interest" description="Disordered" evidence="8">
    <location>
        <begin position="269"/>
        <end position="459"/>
    </location>
</feature>
<evidence type="ECO:0000259" key="10">
    <source>
        <dbReference type="PROSITE" id="PS51192"/>
    </source>
</evidence>
<dbReference type="OrthoDB" id="423559at2759"/>
<dbReference type="GO" id="GO:0008270">
    <property type="term" value="F:zinc ion binding"/>
    <property type="evidence" value="ECO:0007669"/>
    <property type="project" value="UniProtKB-KW"/>
</dbReference>
<evidence type="ECO:0000256" key="7">
    <source>
        <dbReference type="SAM" id="Coils"/>
    </source>
</evidence>
<feature type="compositionally biased region" description="Low complexity" evidence="8">
    <location>
        <begin position="171"/>
        <end position="181"/>
    </location>
</feature>
<feature type="domain" description="Helicase C-terminal" evidence="11">
    <location>
        <begin position="1221"/>
        <end position="1377"/>
    </location>
</feature>
<accession>A0A8T9C7Z0</accession>
<keyword evidence="6" id="KW-0479">Metal-binding</keyword>
<keyword evidence="2" id="KW-0547">Nucleotide-binding</keyword>
<evidence type="ECO:0000259" key="11">
    <source>
        <dbReference type="PROSITE" id="PS51194"/>
    </source>
</evidence>
<evidence type="ECO:0000313" key="13">
    <source>
        <dbReference type="Proteomes" id="UP000469558"/>
    </source>
</evidence>
<feature type="compositionally biased region" description="Polar residues" evidence="8">
    <location>
        <begin position="121"/>
        <end position="132"/>
    </location>
</feature>
<dbReference type="SUPFAM" id="SSF57850">
    <property type="entry name" value="RING/U-box"/>
    <property type="match status" value="1"/>
</dbReference>
<dbReference type="InterPro" id="IPR013083">
    <property type="entry name" value="Znf_RING/FYVE/PHD"/>
</dbReference>
<dbReference type="SMART" id="SM00490">
    <property type="entry name" value="HELICc"/>
    <property type="match status" value="1"/>
</dbReference>
<dbReference type="Gene3D" id="3.40.50.300">
    <property type="entry name" value="P-loop containing nucleotide triphosphate hydrolases"/>
    <property type="match status" value="1"/>
</dbReference>
<evidence type="ECO:0000256" key="3">
    <source>
        <dbReference type="ARBA" id="ARBA00022801"/>
    </source>
</evidence>
<dbReference type="Gene3D" id="3.40.50.10810">
    <property type="entry name" value="Tandem AAA-ATPase domain"/>
    <property type="match status" value="1"/>
</dbReference>
<feature type="domain" description="Helicase ATP-binding" evidence="10">
    <location>
        <begin position="669"/>
        <end position="860"/>
    </location>
</feature>
<proteinExistence type="inferred from homology"/>
<dbReference type="SMART" id="SM00184">
    <property type="entry name" value="RING"/>
    <property type="match status" value="1"/>
</dbReference>
<keyword evidence="5" id="KW-0067">ATP-binding</keyword>
<gene>
    <name evidence="12" type="ORF">LSUE1_G005383</name>
</gene>
<comment type="similarity">
    <text evidence="1">Belongs to the SNF2/RAD54 helicase family.</text>
</comment>
<dbReference type="GO" id="GO:0008094">
    <property type="term" value="F:ATP-dependent activity, acting on DNA"/>
    <property type="evidence" value="ECO:0007669"/>
    <property type="project" value="TreeGrafter"/>
</dbReference>
<dbReference type="GO" id="GO:0005737">
    <property type="term" value="C:cytoplasm"/>
    <property type="evidence" value="ECO:0007669"/>
    <property type="project" value="TreeGrafter"/>
</dbReference>
<evidence type="ECO:0000256" key="5">
    <source>
        <dbReference type="ARBA" id="ARBA00022840"/>
    </source>
</evidence>
<evidence type="ECO:0000256" key="8">
    <source>
        <dbReference type="SAM" id="MobiDB-lite"/>
    </source>
</evidence>
<feature type="compositionally biased region" description="Acidic residues" evidence="8">
    <location>
        <begin position="1084"/>
        <end position="1116"/>
    </location>
</feature>
<dbReference type="GO" id="GO:0005634">
    <property type="term" value="C:nucleus"/>
    <property type="evidence" value="ECO:0007669"/>
    <property type="project" value="TreeGrafter"/>
</dbReference>
<dbReference type="SUPFAM" id="SSF52540">
    <property type="entry name" value="P-loop containing nucleoside triphosphate hydrolases"/>
    <property type="match status" value="2"/>
</dbReference>
<feature type="compositionally biased region" description="Polar residues" evidence="8">
    <location>
        <begin position="378"/>
        <end position="393"/>
    </location>
</feature>
<dbReference type="Pfam" id="PF13923">
    <property type="entry name" value="zf-C3HC4_2"/>
    <property type="match status" value="1"/>
</dbReference>
<dbReference type="InterPro" id="IPR027417">
    <property type="entry name" value="P-loop_NTPase"/>
</dbReference>
<reference evidence="12 13" key="1">
    <citation type="submission" date="2018-05" db="EMBL/GenBank/DDBJ databases">
        <title>Genome sequencing and assembly of the regulated plant pathogen Lachnellula willkommii and related sister species for the development of diagnostic species identification markers.</title>
        <authorList>
            <person name="Giroux E."/>
            <person name="Bilodeau G."/>
        </authorList>
    </citation>
    <scope>NUCLEOTIDE SEQUENCE [LARGE SCALE GENOMIC DNA]</scope>
    <source>
        <strain evidence="12 13">CBS 268.59</strain>
    </source>
</reference>
<organism evidence="12 13">
    <name type="scientific">Lachnellula suecica</name>
    <dbReference type="NCBI Taxonomy" id="602035"/>
    <lineage>
        <taxon>Eukaryota</taxon>
        <taxon>Fungi</taxon>
        <taxon>Dikarya</taxon>
        <taxon>Ascomycota</taxon>
        <taxon>Pezizomycotina</taxon>
        <taxon>Leotiomycetes</taxon>
        <taxon>Helotiales</taxon>
        <taxon>Lachnaceae</taxon>
        <taxon>Lachnellula</taxon>
    </lineage>
</organism>
<feature type="compositionally biased region" description="Polar residues" evidence="8">
    <location>
        <begin position="84"/>
        <end position="100"/>
    </location>
</feature>
<dbReference type="CDD" id="cd18793">
    <property type="entry name" value="SF2_C_SNF"/>
    <property type="match status" value="1"/>
</dbReference>
<dbReference type="InterPro" id="IPR014001">
    <property type="entry name" value="Helicase_ATP-bd"/>
</dbReference>
<keyword evidence="6" id="KW-0862">Zinc</keyword>
<keyword evidence="7" id="KW-0175">Coiled coil</keyword>
<keyword evidence="13" id="KW-1185">Reference proteome</keyword>
<feature type="region of interest" description="Disordered" evidence="8">
    <location>
        <begin position="1076"/>
        <end position="1198"/>
    </location>
</feature>
<name>A0A8T9C7Z0_9HELO</name>
<dbReference type="GO" id="GO:0004386">
    <property type="term" value="F:helicase activity"/>
    <property type="evidence" value="ECO:0007669"/>
    <property type="project" value="UniProtKB-KW"/>
</dbReference>
<dbReference type="Pfam" id="PF00271">
    <property type="entry name" value="Helicase_C"/>
    <property type="match status" value="1"/>
</dbReference>
<evidence type="ECO:0000256" key="6">
    <source>
        <dbReference type="PROSITE-ProRule" id="PRU00175"/>
    </source>
</evidence>
<evidence type="ECO:0000256" key="4">
    <source>
        <dbReference type="ARBA" id="ARBA00022806"/>
    </source>
</evidence>
<dbReference type="PROSITE" id="PS50089">
    <property type="entry name" value="ZF_RING_2"/>
    <property type="match status" value="1"/>
</dbReference>
<feature type="compositionally biased region" description="Low complexity" evidence="8">
    <location>
        <begin position="300"/>
        <end position="311"/>
    </location>
</feature>
<dbReference type="Pfam" id="PF00176">
    <property type="entry name" value="SNF2-rel_dom"/>
    <property type="match status" value="1"/>
</dbReference>
<keyword evidence="4 12" id="KW-0347">Helicase</keyword>
<feature type="compositionally biased region" description="Basic residues" evidence="8">
    <location>
        <begin position="1154"/>
        <end position="1186"/>
    </location>
</feature>
<feature type="compositionally biased region" description="Polar residues" evidence="8">
    <location>
        <begin position="312"/>
        <end position="360"/>
    </location>
</feature>
<evidence type="ECO:0000259" key="9">
    <source>
        <dbReference type="PROSITE" id="PS50089"/>
    </source>
</evidence>
<evidence type="ECO:0000313" key="12">
    <source>
        <dbReference type="EMBL" id="TVY81741.1"/>
    </source>
</evidence>
<evidence type="ECO:0000256" key="2">
    <source>
        <dbReference type="ARBA" id="ARBA00022741"/>
    </source>
</evidence>
<dbReference type="InterPro" id="IPR038718">
    <property type="entry name" value="SNF2-like_sf"/>
</dbReference>
<feature type="compositionally biased region" description="Acidic residues" evidence="8">
    <location>
        <begin position="1124"/>
        <end position="1148"/>
    </location>
</feature>
<dbReference type="Gene3D" id="3.30.40.10">
    <property type="entry name" value="Zinc/RING finger domain, C3HC4 (zinc finger)"/>
    <property type="match status" value="1"/>
</dbReference>
<feature type="compositionally biased region" description="Low complexity" evidence="8">
    <location>
        <begin position="68"/>
        <end position="83"/>
    </location>
</feature>
<comment type="caution">
    <text evidence="12">The sequence shown here is derived from an EMBL/GenBank/DDBJ whole genome shotgun (WGS) entry which is preliminary data.</text>
</comment>
<feature type="domain" description="RING-type" evidence="9">
    <location>
        <begin position="1009"/>
        <end position="1062"/>
    </location>
</feature>
<dbReference type="InterPro" id="IPR050628">
    <property type="entry name" value="SNF2_RAD54_helicase_TF"/>
</dbReference>
<dbReference type="PROSITE" id="PS51192">
    <property type="entry name" value="HELICASE_ATP_BIND_1"/>
    <property type="match status" value="1"/>
</dbReference>
<dbReference type="GO" id="GO:0016787">
    <property type="term" value="F:hydrolase activity"/>
    <property type="evidence" value="ECO:0007669"/>
    <property type="project" value="UniProtKB-KW"/>
</dbReference>
<protein>
    <submittedName>
        <fullName evidence="12">Putative ATP-dependent helicase</fullName>
    </submittedName>
</protein>
<feature type="compositionally biased region" description="Polar residues" evidence="8">
    <location>
        <begin position="269"/>
        <end position="286"/>
    </location>
</feature>
<feature type="region of interest" description="Disordered" evidence="8">
    <location>
        <begin position="61"/>
        <end position="181"/>
    </location>
</feature>
<evidence type="ECO:0000256" key="1">
    <source>
        <dbReference type="ARBA" id="ARBA00007025"/>
    </source>
</evidence>
<dbReference type="GO" id="GO:0005524">
    <property type="term" value="F:ATP binding"/>
    <property type="evidence" value="ECO:0007669"/>
    <property type="project" value="UniProtKB-KW"/>
</dbReference>